<dbReference type="InterPro" id="IPR055887">
    <property type="entry name" value="DUF7464"/>
</dbReference>
<dbReference type="EMBL" id="JQ698665">
    <property type="protein sequence ID" value="AFL46584.1"/>
    <property type="molecule type" value="Genomic_DNA"/>
</dbReference>
<gene>
    <name evidence="2" type="ORF">NEPAL_93</name>
</gene>
<evidence type="ECO:0000313" key="3">
    <source>
        <dbReference type="Proteomes" id="UP000006066"/>
    </source>
</evidence>
<evidence type="ECO:0000259" key="1">
    <source>
        <dbReference type="Pfam" id="PF24263"/>
    </source>
</evidence>
<organism evidence="2 3">
    <name type="scientific">Mycobacterium phage Nepal</name>
    <dbReference type="NCBI Taxonomy" id="2927981"/>
    <lineage>
        <taxon>Viruses</taxon>
        <taxon>Duplodnaviria</taxon>
        <taxon>Heunggongvirae</taxon>
        <taxon>Uroviricota</taxon>
        <taxon>Caudoviricetes</taxon>
        <taxon>Fromanvirus</taxon>
        <taxon>Fromanvirus nepal</taxon>
    </lineage>
</organism>
<reference evidence="3" key="1">
    <citation type="submission" date="2012-02" db="EMBL/GenBank/DDBJ databases">
        <authorList>
            <person name="Bajgain P."/>
            <person name="Fisher J.N.B."/>
            <person name="Lunt B.L."/>
            <person name="Sheflo M.A."/>
            <person name="Brighton A.K."/>
            <person name="Adawi E.C."/>
            <person name="Christiansen M.R."/>
            <person name="Ferguson N.C."/>
            <person name="Gardner A.V."/>
            <person name="Irons D.L."/>
            <person name="Jensen J."/>
            <person name="Kennedy A."/>
            <person name="Lloyd J.S."/>
            <person name="Marlow S."/>
            <person name="Mason S.J."/>
            <person name="McCord T.M."/>
            <person name="Merrill B.D."/>
            <person name="Nelson E.P."/>
            <person name="Norton C.S."/>
            <person name="Pettersson S.M."/>
            <person name="Poe D.E."/>
            <person name="Russell R.C."/>
            <person name="Smith T.C."/>
            <person name="Sullivan S."/>
            <person name="Williams K.R."/>
            <person name="Burnett S.H."/>
            <person name="Breakwell D.P."/>
            <person name="Grose J.H."/>
        </authorList>
    </citation>
    <scope>NUCLEOTIDE SEQUENCE [LARGE SCALE GENOMIC DNA]</scope>
</reference>
<dbReference type="Pfam" id="PF24263">
    <property type="entry name" value="DUF7464"/>
    <property type="match status" value="1"/>
</dbReference>
<accession>I3WUB3</accession>
<evidence type="ECO:0000313" key="2">
    <source>
        <dbReference type="EMBL" id="AFL46584.1"/>
    </source>
</evidence>
<name>I3WUB3_9CAUD</name>
<dbReference type="Proteomes" id="UP000006066">
    <property type="component" value="Segment"/>
</dbReference>
<keyword evidence="3" id="KW-1185">Reference proteome</keyword>
<feature type="domain" description="DUF7464" evidence="1">
    <location>
        <begin position="12"/>
        <end position="72"/>
    </location>
</feature>
<protein>
    <recommendedName>
        <fullName evidence="1">DUF7464 domain-containing protein</fullName>
    </recommendedName>
</protein>
<proteinExistence type="predicted"/>
<sequence>MIRNHSERGHLMDIIRIGDSVRFTSPEDGREYVGTVTKLGMSGVATVWYAHDYGTEKIEQSECIRSARLVRA</sequence>